<proteinExistence type="predicted"/>
<dbReference type="Proteomes" id="UP000498740">
    <property type="component" value="Unassembled WGS sequence"/>
</dbReference>
<sequence>MAPPGAFHQQLTVADGVLVESGGAHAPTVVDIPLPVPRQGPTRAAARRAAKRRRRTFAGNPDTLRRFVPKALVVAFLAGGTTAFVADDKAVRLDVDGTPRTLHTFADDVTELLADEGVSVGPHDVVAPAPAPGSTTATRSSSATAAPSTSRSTVTTAGCGRPPTPWTGPSARSGSAPKGRTSPSPAPPGSPAPASPWTSARNAP</sequence>
<comment type="caution">
    <text evidence="3">The sequence shown here is derived from an EMBL/GenBank/DDBJ whole genome shotgun (WGS) entry which is preliminary data.</text>
</comment>
<feature type="region of interest" description="Disordered" evidence="1">
    <location>
        <begin position="121"/>
        <end position="204"/>
    </location>
</feature>
<protein>
    <recommendedName>
        <fullName evidence="2">DUF348 domain-containing protein</fullName>
    </recommendedName>
</protein>
<evidence type="ECO:0000313" key="4">
    <source>
        <dbReference type="Proteomes" id="UP000498740"/>
    </source>
</evidence>
<name>A0A7J0CRK1_STRMI</name>
<gene>
    <name evidence="3" type="ORF">Smic_31100</name>
</gene>
<organism evidence="3 4">
    <name type="scientific">Streptomyces microflavus</name>
    <name type="common">Streptomyces lipmanii</name>
    <dbReference type="NCBI Taxonomy" id="1919"/>
    <lineage>
        <taxon>Bacteria</taxon>
        <taxon>Bacillati</taxon>
        <taxon>Actinomycetota</taxon>
        <taxon>Actinomycetes</taxon>
        <taxon>Kitasatosporales</taxon>
        <taxon>Streptomycetaceae</taxon>
        <taxon>Streptomyces</taxon>
    </lineage>
</organism>
<dbReference type="AlphaFoldDB" id="A0A7J0CRK1"/>
<evidence type="ECO:0000313" key="3">
    <source>
        <dbReference type="EMBL" id="GFN04554.1"/>
    </source>
</evidence>
<evidence type="ECO:0000256" key="1">
    <source>
        <dbReference type="SAM" id="MobiDB-lite"/>
    </source>
</evidence>
<feature type="compositionally biased region" description="Pro residues" evidence="1">
    <location>
        <begin position="184"/>
        <end position="194"/>
    </location>
</feature>
<dbReference type="InterPro" id="IPR007137">
    <property type="entry name" value="DUF348"/>
</dbReference>
<feature type="compositionally biased region" description="Low complexity" evidence="1">
    <location>
        <begin position="126"/>
        <end position="157"/>
    </location>
</feature>
<dbReference type="Pfam" id="PF03990">
    <property type="entry name" value="DUF348"/>
    <property type="match status" value="1"/>
</dbReference>
<accession>A0A7J0CRK1</accession>
<dbReference type="EMBL" id="BLWD01000001">
    <property type="protein sequence ID" value="GFN04554.1"/>
    <property type="molecule type" value="Genomic_DNA"/>
</dbReference>
<evidence type="ECO:0000259" key="2">
    <source>
        <dbReference type="Pfam" id="PF03990"/>
    </source>
</evidence>
<reference evidence="3 4" key="1">
    <citation type="submission" date="2020-05" db="EMBL/GenBank/DDBJ databases">
        <title>Whole genome shotgun sequence of Streptomyces microflavus NBRC 13062.</title>
        <authorList>
            <person name="Komaki H."/>
            <person name="Tamura T."/>
        </authorList>
    </citation>
    <scope>NUCLEOTIDE SEQUENCE [LARGE SCALE GENOMIC DNA]</scope>
    <source>
        <strain evidence="3 4">NBRC 13062</strain>
    </source>
</reference>
<feature type="domain" description="DUF348" evidence="2">
    <location>
        <begin position="91"/>
        <end position="130"/>
    </location>
</feature>